<reference evidence="3" key="2">
    <citation type="journal article" date="2013" name="Nat. Commun.">
        <title>Genome of the Chinese tree shrew.</title>
        <authorList>
            <person name="Fan Y."/>
            <person name="Huang Z.Y."/>
            <person name="Cao C.C."/>
            <person name="Chen C.S."/>
            <person name="Chen Y.X."/>
            <person name="Fan D.D."/>
            <person name="He J."/>
            <person name="Hou H.L."/>
            <person name="Hu L."/>
            <person name="Hu X.T."/>
            <person name="Jiang X.T."/>
            <person name="Lai R."/>
            <person name="Lang Y.S."/>
            <person name="Liang B."/>
            <person name="Liao S.G."/>
            <person name="Mu D."/>
            <person name="Ma Y.Y."/>
            <person name="Niu Y.Y."/>
            <person name="Sun X.Q."/>
            <person name="Xia J.Q."/>
            <person name="Xiao J."/>
            <person name="Xiong Z.Q."/>
            <person name="Xu L."/>
            <person name="Yang L."/>
            <person name="Zhang Y."/>
            <person name="Zhao W."/>
            <person name="Zhao X.D."/>
            <person name="Zheng Y.T."/>
            <person name="Zhou J.M."/>
            <person name="Zhu Y.B."/>
            <person name="Zhang G.J."/>
            <person name="Wang J."/>
            <person name="Yao Y.G."/>
        </authorList>
    </citation>
    <scope>NUCLEOTIDE SEQUENCE [LARGE SCALE GENOMIC DNA]</scope>
</reference>
<dbReference type="Proteomes" id="UP000011518">
    <property type="component" value="Unassembled WGS sequence"/>
</dbReference>
<sequence length="186" mass="20304">MKRLSIRIADVVTDNVSVQTEERCQYRFEYSRRSLLIGDFQIVNLHNKASRSHQARVCVTAKPVPSSSPELPYMRINVLGCRGPSCPEKAELPPSIMALASKAPHHRGATALLVAGTVLLCIPCPLGKHSAFVSFSAWKVLSSTNEKGKLEDEECVGDRPGDSSELSQDGFPSMWKEVPPKASSPS</sequence>
<dbReference type="EMBL" id="KB320953">
    <property type="protein sequence ID" value="ELW52760.1"/>
    <property type="molecule type" value="Genomic_DNA"/>
</dbReference>
<dbReference type="AlphaFoldDB" id="L9JQE6"/>
<reference evidence="3" key="1">
    <citation type="submission" date="2012-07" db="EMBL/GenBank/DDBJ databases">
        <title>Genome of the Chinese tree shrew, a rising model animal genetically related to primates.</title>
        <authorList>
            <person name="Zhang G."/>
            <person name="Fan Y."/>
            <person name="Yao Y."/>
            <person name="Huang Z."/>
        </authorList>
    </citation>
    <scope>NUCLEOTIDE SEQUENCE [LARGE SCALE GENOMIC DNA]</scope>
</reference>
<accession>L9JQE6</accession>
<evidence type="ECO:0000313" key="2">
    <source>
        <dbReference type="EMBL" id="ELW52760.1"/>
    </source>
</evidence>
<feature type="compositionally biased region" description="Basic and acidic residues" evidence="1">
    <location>
        <begin position="147"/>
        <end position="162"/>
    </location>
</feature>
<gene>
    <name evidence="2" type="ORF">TREES_T100017936</name>
</gene>
<keyword evidence="3" id="KW-1185">Reference proteome</keyword>
<feature type="region of interest" description="Disordered" evidence="1">
    <location>
        <begin position="147"/>
        <end position="186"/>
    </location>
</feature>
<dbReference type="InParanoid" id="L9JQE6"/>
<proteinExistence type="predicted"/>
<evidence type="ECO:0000256" key="1">
    <source>
        <dbReference type="SAM" id="MobiDB-lite"/>
    </source>
</evidence>
<protein>
    <submittedName>
        <fullName evidence="2">Uncharacterized protein</fullName>
    </submittedName>
</protein>
<name>L9JQE6_TUPCH</name>
<organism evidence="2 3">
    <name type="scientific">Tupaia chinensis</name>
    <name type="common">Chinese tree shrew</name>
    <name type="synonym">Tupaia belangeri chinensis</name>
    <dbReference type="NCBI Taxonomy" id="246437"/>
    <lineage>
        <taxon>Eukaryota</taxon>
        <taxon>Metazoa</taxon>
        <taxon>Chordata</taxon>
        <taxon>Craniata</taxon>
        <taxon>Vertebrata</taxon>
        <taxon>Euteleostomi</taxon>
        <taxon>Mammalia</taxon>
        <taxon>Eutheria</taxon>
        <taxon>Euarchontoglires</taxon>
        <taxon>Scandentia</taxon>
        <taxon>Tupaiidae</taxon>
        <taxon>Tupaia</taxon>
    </lineage>
</organism>
<evidence type="ECO:0000313" key="3">
    <source>
        <dbReference type="Proteomes" id="UP000011518"/>
    </source>
</evidence>